<proteinExistence type="predicted"/>
<comment type="caution">
    <text evidence="3">The sequence shown here is derived from an EMBL/GenBank/DDBJ whole genome shotgun (WGS) entry which is preliminary data.</text>
</comment>
<keyword evidence="4" id="KW-1185">Reference proteome</keyword>
<evidence type="ECO:0000313" key="4">
    <source>
        <dbReference type="Proteomes" id="UP001152747"/>
    </source>
</evidence>
<sequence length="98" mass="10706">MNFEFSCFLNNIIFILITISTLFVCKKNPAFESDAKVALVKPSSSSKQKAPPLGATSPNCVPPPKNVPISPAVKEEDTLAEVKSLKSDKEKIRQSARK</sequence>
<protein>
    <submittedName>
        <fullName evidence="3">Uncharacterized protein</fullName>
    </submittedName>
</protein>
<name>A0A9P1IU56_9PELO</name>
<dbReference type="AlphaFoldDB" id="A0A9P1IU56"/>
<dbReference type="Proteomes" id="UP001152747">
    <property type="component" value="Unassembled WGS sequence"/>
</dbReference>
<feature type="transmembrane region" description="Helical" evidence="2">
    <location>
        <begin position="7"/>
        <end position="24"/>
    </location>
</feature>
<organism evidence="3 4">
    <name type="scientific">Caenorhabditis angaria</name>
    <dbReference type="NCBI Taxonomy" id="860376"/>
    <lineage>
        <taxon>Eukaryota</taxon>
        <taxon>Metazoa</taxon>
        <taxon>Ecdysozoa</taxon>
        <taxon>Nematoda</taxon>
        <taxon>Chromadorea</taxon>
        <taxon>Rhabditida</taxon>
        <taxon>Rhabditina</taxon>
        <taxon>Rhabditomorpha</taxon>
        <taxon>Rhabditoidea</taxon>
        <taxon>Rhabditidae</taxon>
        <taxon>Peloderinae</taxon>
        <taxon>Caenorhabditis</taxon>
    </lineage>
</organism>
<dbReference type="InterPro" id="IPR009564">
    <property type="entry name" value="DUF1179"/>
</dbReference>
<dbReference type="Pfam" id="PF06678">
    <property type="entry name" value="DUF1179"/>
    <property type="match status" value="1"/>
</dbReference>
<feature type="region of interest" description="Disordered" evidence="1">
    <location>
        <begin position="42"/>
        <end position="73"/>
    </location>
</feature>
<gene>
    <name evidence="3" type="ORF">CAMP_LOCUS12080</name>
</gene>
<keyword evidence="2" id="KW-0472">Membrane</keyword>
<feature type="compositionally biased region" description="Low complexity" evidence="1">
    <location>
        <begin position="42"/>
        <end position="52"/>
    </location>
</feature>
<dbReference type="EMBL" id="CANHGI010000004">
    <property type="protein sequence ID" value="CAI5449443.1"/>
    <property type="molecule type" value="Genomic_DNA"/>
</dbReference>
<accession>A0A9P1IU56</accession>
<evidence type="ECO:0000256" key="2">
    <source>
        <dbReference type="SAM" id="Phobius"/>
    </source>
</evidence>
<reference evidence="3" key="1">
    <citation type="submission" date="2022-11" db="EMBL/GenBank/DDBJ databases">
        <authorList>
            <person name="Kikuchi T."/>
        </authorList>
    </citation>
    <scope>NUCLEOTIDE SEQUENCE</scope>
    <source>
        <strain evidence="3">PS1010</strain>
    </source>
</reference>
<keyword evidence="2" id="KW-1133">Transmembrane helix</keyword>
<evidence type="ECO:0000313" key="3">
    <source>
        <dbReference type="EMBL" id="CAI5449443.1"/>
    </source>
</evidence>
<evidence type="ECO:0000256" key="1">
    <source>
        <dbReference type="SAM" id="MobiDB-lite"/>
    </source>
</evidence>
<keyword evidence="2" id="KW-0812">Transmembrane</keyword>